<comment type="caution">
    <text evidence="1">The sequence shown here is derived from an EMBL/GenBank/DDBJ whole genome shotgun (WGS) entry which is preliminary data.</text>
</comment>
<gene>
    <name evidence="1" type="ORF">AJY60_09185</name>
</gene>
<dbReference type="Proteomes" id="UP000865560">
    <property type="component" value="Unassembled WGS sequence"/>
</dbReference>
<dbReference type="EMBL" id="MJVJ01000122">
    <property type="protein sequence ID" value="OEV45288.1"/>
    <property type="molecule type" value="Genomic_DNA"/>
</dbReference>
<evidence type="ECO:0000313" key="1">
    <source>
        <dbReference type="EMBL" id="OEV45288.1"/>
    </source>
</evidence>
<protein>
    <recommendedName>
        <fullName evidence="3">Periplasmic protein</fullName>
    </recommendedName>
</protein>
<dbReference type="RefSeq" id="WP_070261627.1">
    <property type="nucleotide sequence ID" value="NZ_CP012212.1"/>
</dbReference>
<name>A0AB36G1S5_CAMJU</name>
<evidence type="ECO:0008006" key="3">
    <source>
        <dbReference type="Google" id="ProtNLM"/>
    </source>
</evidence>
<organism evidence="1 2">
    <name type="scientific">Campylobacter jejuni</name>
    <dbReference type="NCBI Taxonomy" id="197"/>
    <lineage>
        <taxon>Bacteria</taxon>
        <taxon>Pseudomonadati</taxon>
        <taxon>Campylobacterota</taxon>
        <taxon>Epsilonproteobacteria</taxon>
        <taxon>Campylobacterales</taxon>
        <taxon>Campylobacteraceae</taxon>
        <taxon>Campylobacter</taxon>
    </lineage>
</organism>
<proteinExistence type="predicted"/>
<reference evidence="1 2" key="1">
    <citation type="submission" date="2016-09" db="EMBL/GenBank/DDBJ databases">
        <title>Campylobacter from American crows.</title>
        <authorList>
            <person name="Weis A.M."/>
            <person name="Weimer B.C."/>
            <person name="Townsend A.K."/>
            <person name="Taff C."/>
        </authorList>
    </citation>
    <scope>NUCLEOTIDE SEQUENCE [LARGE SCALE GENOMIC DNA]</scope>
    <source>
        <strain evidence="1 2">BCW_3791</strain>
    </source>
</reference>
<sequence length="176" mass="21168">MYKKIMFGGIALAATGYGIKKLYDVCCNETKSKNVYFEEDALNENDNLEKTYSQINAEHFNAIQKNLFKISHFEKEILSYEFKALDFEFDDENFQQRMRDFNEFLEKYQEDLNSIVSQKESFEELNEEEKRLFVRFNELNTLMVILFEAIKTNHFYPDFADEKLKNYIDNDLWKDL</sequence>
<evidence type="ECO:0000313" key="2">
    <source>
        <dbReference type="Proteomes" id="UP000865560"/>
    </source>
</evidence>
<dbReference type="AlphaFoldDB" id="A0AB36G1S5"/>
<accession>A0AB36G1S5</accession>